<evidence type="ECO:0000256" key="11">
    <source>
        <dbReference type="ARBA" id="ARBA00070820"/>
    </source>
</evidence>
<keyword evidence="8" id="KW-0675">Receptor</keyword>
<dbReference type="Ensembl" id="ENSCAFT00030036288.1">
    <property type="protein sequence ID" value="ENSCAFP00030031657.1"/>
    <property type="gene ID" value="ENSCAFG00030019757.1"/>
</dbReference>
<comment type="subcellular location">
    <subcellularLocation>
        <location evidence="1">Cell membrane</location>
        <topology evidence="1">Multi-pass membrane protein</topology>
    </subcellularLocation>
</comment>
<feature type="transmembrane region" description="Helical" evidence="13">
    <location>
        <begin position="423"/>
        <end position="449"/>
    </location>
</feature>
<evidence type="ECO:0000256" key="13">
    <source>
        <dbReference type="SAM" id="Phobius"/>
    </source>
</evidence>
<dbReference type="FunFam" id="1.20.1070.10:FF:000095">
    <property type="entry name" value="G-protein coupled receptor 26"/>
    <property type="match status" value="1"/>
</dbReference>
<keyword evidence="5" id="KW-0297">G-protein coupled receptor</keyword>
<dbReference type="PANTHER" id="PTHR24245">
    <property type="entry name" value="G-PROTEIN COUPLED RECEPTOR"/>
    <property type="match status" value="1"/>
</dbReference>
<feature type="transmembrane region" description="Helical" evidence="13">
    <location>
        <begin position="335"/>
        <end position="356"/>
    </location>
</feature>
<evidence type="ECO:0000256" key="6">
    <source>
        <dbReference type="ARBA" id="ARBA00023136"/>
    </source>
</evidence>
<feature type="region of interest" description="Disordered" evidence="12">
    <location>
        <begin position="221"/>
        <end position="250"/>
    </location>
</feature>
<feature type="domain" description="G-protein coupled receptors family 1 profile" evidence="14">
    <location>
        <begin position="276"/>
        <end position="548"/>
    </location>
</feature>
<feature type="compositionally biased region" description="Low complexity" evidence="12">
    <location>
        <begin position="233"/>
        <end position="243"/>
    </location>
</feature>
<evidence type="ECO:0000256" key="10">
    <source>
        <dbReference type="ARBA" id="ARBA00056480"/>
    </source>
</evidence>
<evidence type="ECO:0000256" key="8">
    <source>
        <dbReference type="ARBA" id="ARBA00023170"/>
    </source>
</evidence>
<dbReference type="PRINTS" id="PR00237">
    <property type="entry name" value="GPCRRHODOPSN"/>
</dbReference>
<feature type="transmembrane region" description="Helical" evidence="13">
    <location>
        <begin position="297"/>
        <end position="323"/>
    </location>
</feature>
<feature type="region of interest" description="Disordered" evidence="12">
    <location>
        <begin position="136"/>
        <end position="192"/>
    </location>
</feature>
<reference evidence="15" key="1">
    <citation type="submission" date="2019-03" db="EMBL/GenBank/DDBJ databases">
        <authorList>
            <person name="Warren W.C."/>
            <person name="Johnson G.S."/>
        </authorList>
    </citation>
    <scope>NUCLEOTIDE SEQUENCE [LARGE SCALE GENOMIC DNA]</scope>
    <source>
        <strain evidence="15">Basenji</strain>
    </source>
</reference>
<feature type="region of interest" description="Disordered" evidence="12">
    <location>
        <begin position="1"/>
        <end position="67"/>
    </location>
</feature>
<accession>A0A8C0P9A5</accession>
<dbReference type="Proteomes" id="UP000694429">
    <property type="component" value="Chromosome 28"/>
</dbReference>
<reference evidence="15" key="2">
    <citation type="submission" date="2025-08" db="UniProtKB">
        <authorList>
            <consortium name="Ensembl"/>
        </authorList>
    </citation>
    <scope>IDENTIFICATION</scope>
</reference>
<evidence type="ECO:0000256" key="12">
    <source>
        <dbReference type="SAM" id="MobiDB-lite"/>
    </source>
</evidence>
<keyword evidence="7" id="KW-1015">Disulfide bond</keyword>
<dbReference type="AlphaFoldDB" id="A0A8C0P9A5"/>
<evidence type="ECO:0000313" key="16">
    <source>
        <dbReference type="Proteomes" id="UP000694429"/>
    </source>
</evidence>
<dbReference type="GO" id="GO:0005886">
    <property type="term" value="C:plasma membrane"/>
    <property type="evidence" value="ECO:0007669"/>
    <property type="project" value="UniProtKB-SubCell"/>
</dbReference>
<comment type="function">
    <text evidence="10">Orphan receptor. Displays a significant level of constitutive activity. Its effect is mediated by G(s)-alpha protein that stimulate adenylate cyclase, resulting in an elevation of intracellular cAMP.</text>
</comment>
<dbReference type="PANTHER" id="PTHR24245:SF6">
    <property type="entry name" value="G-PROTEIN COUPLED RECEPTOR 26"/>
    <property type="match status" value="1"/>
</dbReference>
<proteinExistence type="predicted"/>
<feature type="compositionally biased region" description="Basic and acidic residues" evidence="12">
    <location>
        <begin position="144"/>
        <end position="168"/>
    </location>
</feature>
<dbReference type="InterPro" id="IPR017452">
    <property type="entry name" value="GPCR_Rhodpsn_7TM"/>
</dbReference>
<evidence type="ECO:0000256" key="4">
    <source>
        <dbReference type="ARBA" id="ARBA00022989"/>
    </source>
</evidence>
<dbReference type="InterPro" id="IPR000276">
    <property type="entry name" value="GPCR_Rhodpsn"/>
</dbReference>
<dbReference type="CDD" id="cd15219">
    <property type="entry name" value="7tmA_GPR26_GPR78-like"/>
    <property type="match status" value="1"/>
</dbReference>
<dbReference type="InterPro" id="IPR049579">
    <property type="entry name" value="GPR26/78-like"/>
</dbReference>
<dbReference type="PROSITE" id="PS50262">
    <property type="entry name" value="G_PROTEIN_RECEP_F1_2"/>
    <property type="match status" value="1"/>
</dbReference>
<feature type="compositionally biased region" description="Pro residues" evidence="12">
    <location>
        <begin position="14"/>
        <end position="43"/>
    </location>
</feature>
<evidence type="ECO:0000256" key="1">
    <source>
        <dbReference type="ARBA" id="ARBA00004651"/>
    </source>
</evidence>
<dbReference type="InterPro" id="IPR051880">
    <property type="entry name" value="GPC_Orphan_Receptors"/>
</dbReference>
<evidence type="ECO:0000256" key="9">
    <source>
        <dbReference type="ARBA" id="ARBA00023224"/>
    </source>
</evidence>
<keyword evidence="4 13" id="KW-1133">Transmembrane helix</keyword>
<dbReference type="SUPFAM" id="SSF81321">
    <property type="entry name" value="Family A G protein-coupled receptor-like"/>
    <property type="match status" value="1"/>
</dbReference>
<dbReference type="Pfam" id="PF00001">
    <property type="entry name" value="7tm_1"/>
    <property type="match status" value="1"/>
</dbReference>
<feature type="compositionally biased region" description="Low complexity" evidence="12">
    <location>
        <begin position="44"/>
        <end position="67"/>
    </location>
</feature>
<keyword evidence="9" id="KW-0807">Transducer</keyword>
<protein>
    <recommendedName>
        <fullName evidence="11">G-protein coupled receptor 26</fullName>
    </recommendedName>
</protein>
<organism evidence="15 16">
    <name type="scientific">Canis lupus familiaris</name>
    <name type="common">Dog</name>
    <name type="synonym">Canis familiaris</name>
    <dbReference type="NCBI Taxonomy" id="9615"/>
    <lineage>
        <taxon>Eukaryota</taxon>
        <taxon>Metazoa</taxon>
        <taxon>Chordata</taxon>
        <taxon>Craniata</taxon>
        <taxon>Vertebrata</taxon>
        <taxon>Euteleostomi</taxon>
        <taxon>Mammalia</taxon>
        <taxon>Eutheria</taxon>
        <taxon>Laurasiatheria</taxon>
        <taxon>Carnivora</taxon>
        <taxon>Caniformia</taxon>
        <taxon>Canidae</taxon>
        <taxon>Canis</taxon>
    </lineage>
</organism>
<evidence type="ECO:0000256" key="2">
    <source>
        <dbReference type="ARBA" id="ARBA00022475"/>
    </source>
</evidence>
<feature type="transmembrane region" description="Helical" evidence="13">
    <location>
        <begin position="497"/>
        <end position="517"/>
    </location>
</feature>
<evidence type="ECO:0000256" key="3">
    <source>
        <dbReference type="ARBA" id="ARBA00022692"/>
    </source>
</evidence>
<dbReference type="Gene3D" id="1.20.1070.10">
    <property type="entry name" value="Rhodopsin 7-helix transmembrane proteins"/>
    <property type="match status" value="1"/>
</dbReference>
<keyword evidence="2" id="KW-1003">Cell membrane</keyword>
<evidence type="ECO:0000256" key="7">
    <source>
        <dbReference type="ARBA" id="ARBA00023157"/>
    </source>
</evidence>
<name>A0A8C0P9A5_CANLF</name>
<evidence type="ECO:0000256" key="5">
    <source>
        <dbReference type="ARBA" id="ARBA00023040"/>
    </source>
</evidence>
<dbReference type="GO" id="GO:0004930">
    <property type="term" value="F:G protein-coupled receptor activity"/>
    <property type="evidence" value="ECO:0007669"/>
    <property type="project" value="UniProtKB-KW"/>
</dbReference>
<evidence type="ECO:0000313" key="15">
    <source>
        <dbReference type="Ensembl" id="ENSCAFP00030031657.1"/>
    </source>
</evidence>
<feature type="compositionally biased region" description="Low complexity" evidence="12">
    <location>
        <begin position="169"/>
        <end position="182"/>
    </location>
</feature>
<feature type="transmembrane region" description="Helical" evidence="13">
    <location>
        <begin position="260"/>
        <end position="285"/>
    </location>
</feature>
<keyword evidence="6 13" id="KW-0472">Membrane</keyword>
<evidence type="ECO:0000259" key="14">
    <source>
        <dbReference type="PROSITE" id="PS50262"/>
    </source>
</evidence>
<feature type="transmembrane region" description="Helical" evidence="13">
    <location>
        <begin position="377"/>
        <end position="403"/>
    </location>
</feature>
<keyword evidence="3 13" id="KW-0812">Transmembrane</keyword>
<sequence>MEECGFLRSQPSGPRQPPRVPPAQPGEGGAPPPCETQPGPPRPGLAGLPLGLGQVGPKRAGARAAGRLSQTDFLDPACLGHPEGRAGGAGSDREPITCSGAFRAGSLGVSVCVCARACVCVCVCVRARARISGDFCDSSSQIPESERRGGGRTTGGEEKDWGWERQTERAAAGEGRGAQPGRARGRGRGRDHRAGGCAAAAAAAAAAARAWRDGVRAAGRTAAGAGGPGGRGAAAAGAPWRRVAGPERPRRARTMNSWDAGLAGLLVGTMGVSLLSNALVLLCLLHSADIRRQAPALFTLNLTCGNLLCTVLNMPLTLAGVVAQRQPAGDRLCRLAAFLDTFLATNSMLSMAALSIDRWVAVVFPLSYRAKMRLRDAALMVAYTWLHALAFPAAALALSWLGFHQLYASCTLCSRRPDERLRFAVFTGAFHALSFLLSFVVLCCTYLKVLKVARFHCKRIDVITMQTLVLLVDIHPSVRERCLEEQKRRRQRATKKISTFIGTFLVCFAPYVITRLVELSSSVPIGSHWGVLSKCLAYSKAASDPFVYSLLRHQYRKSCKEILNRILHRRSLHSSGLTGDSHSQNILPVSE</sequence>